<dbReference type="SUPFAM" id="SSF55961">
    <property type="entry name" value="Bet v1-like"/>
    <property type="match status" value="1"/>
</dbReference>
<proteinExistence type="inferred from homology"/>
<dbReference type="EMBL" id="QFQS01000003">
    <property type="protein sequence ID" value="PZQ96888.1"/>
    <property type="molecule type" value="Genomic_DNA"/>
</dbReference>
<dbReference type="InterPro" id="IPR023393">
    <property type="entry name" value="START-like_dom_sf"/>
</dbReference>
<evidence type="ECO:0000256" key="1">
    <source>
        <dbReference type="ARBA" id="ARBA00006817"/>
    </source>
</evidence>
<evidence type="ECO:0000313" key="3">
    <source>
        <dbReference type="EMBL" id="PZQ96888.1"/>
    </source>
</evidence>
<sequence length="147" mass="16237">MSADRILTLSRFIAAPPAKVWTAWTDPTLLPRWFGPEGFSCRTKDIDLRQGGQWRFDMIGPDSKVWPNRHRYLVMEPQTRIVFLMDDDGDAHPPSEVTVTLEAQGGGTRIAQVILFPDVATREAAEGFGAVELGKTTLAKLAALVEG</sequence>
<dbReference type="AlphaFoldDB" id="A0A2W5S1V9"/>
<accession>A0A2W5S1V9</accession>
<evidence type="ECO:0000313" key="4">
    <source>
        <dbReference type="Proteomes" id="UP000248975"/>
    </source>
</evidence>
<feature type="domain" description="Activator of Hsp90 ATPase homologue 1/2-like C-terminal" evidence="2">
    <location>
        <begin position="14"/>
        <end position="146"/>
    </location>
</feature>
<comment type="similarity">
    <text evidence="1">Belongs to the AHA1 family.</text>
</comment>
<dbReference type="InterPro" id="IPR013538">
    <property type="entry name" value="ASHA1/2-like_C"/>
</dbReference>
<dbReference type="Gene3D" id="3.30.530.20">
    <property type="match status" value="1"/>
</dbReference>
<dbReference type="Pfam" id="PF08327">
    <property type="entry name" value="AHSA1"/>
    <property type="match status" value="1"/>
</dbReference>
<comment type="caution">
    <text evidence="3">The sequence shown here is derived from an EMBL/GenBank/DDBJ whole genome shotgun (WGS) entry which is preliminary data.</text>
</comment>
<gene>
    <name evidence="3" type="ORF">DI533_15105</name>
</gene>
<dbReference type="Proteomes" id="UP000248975">
    <property type="component" value="Unassembled WGS sequence"/>
</dbReference>
<evidence type="ECO:0000259" key="2">
    <source>
        <dbReference type="Pfam" id="PF08327"/>
    </source>
</evidence>
<protein>
    <recommendedName>
        <fullName evidence="2">Activator of Hsp90 ATPase homologue 1/2-like C-terminal domain-containing protein</fullName>
    </recommendedName>
</protein>
<organism evidence="3 4">
    <name type="scientific">Cereibacter sphaeroides</name>
    <name type="common">Rhodobacter sphaeroides</name>
    <dbReference type="NCBI Taxonomy" id="1063"/>
    <lineage>
        <taxon>Bacteria</taxon>
        <taxon>Pseudomonadati</taxon>
        <taxon>Pseudomonadota</taxon>
        <taxon>Alphaproteobacteria</taxon>
        <taxon>Rhodobacterales</taxon>
        <taxon>Paracoccaceae</taxon>
        <taxon>Cereibacter</taxon>
    </lineage>
</organism>
<reference evidence="3 4" key="1">
    <citation type="submission" date="2017-08" db="EMBL/GenBank/DDBJ databases">
        <title>Infants hospitalized years apart are colonized by the same room-sourced microbial strains.</title>
        <authorList>
            <person name="Brooks B."/>
            <person name="Olm M.R."/>
            <person name="Firek B.A."/>
            <person name="Baker R."/>
            <person name="Thomas B.C."/>
            <person name="Morowitz M.J."/>
            <person name="Banfield J.F."/>
        </authorList>
    </citation>
    <scope>NUCLEOTIDE SEQUENCE [LARGE SCALE GENOMIC DNA]</scope>
    <source>
        <strain evidence="3">S2_003_000_R2_11</strain>
    </source>
</reference>
<name>A0A2W5S1V9_CERSP</name>